<name>A0A645EN25_9ZZZZ</name>
<proteinExistence type="predicted"/>
<dbReference type="AlphaFoldDB" id="A0A645EN25"/>
<reference evidence="1" key="1">
    <citation type="submission" date="2019-08" db="EMBL/GenBank/DDBJ databases">
        <authorList>
            <person name="Kucharzyk K."/>
            <person name="Murdoch R.W."/>
            <person name="Higgins S."/>
            <person name="Loffler F."/>
        </authorList>
    </citation>
    <scope>NUCLEOTIDE SEQUENCE</scope>
</reference>
<dbReference type="SUPFAM" id="SSF53850">
    <property type="entry name" value="Periplasmic binding protein-like II"/>
    <property type="match status" value="1"/>
</dbReference>
<organism evidence="1">
    <name type="scientific">bioreactor metagenome</name>
    <dbReference type="NCBI Taxonomy" id="1076179"/>
    <lineage>
        <taxon>unclassified sequences</taxon>
        <taxon>metagenomes</taxon>
        <taxon>ecological metagenomes</taxon>
    </lineage>
</organism>
<accession>A0A645EN25</accession>
<comment type="caution">
    <text evidence="1">The sequence shown here is derived from an EMBL/GenBank/DDBJ whole genome shotgun (WGS) entry which is preliminary data.</text>
</comment>
<sequence length="55" mass="6095">MIKIVGEPLNSESYGFAVRTGNTEILQKINTGLENVKASGKYDEIKANISNYMDE</sequence>
<protein>
    <submittedName>
        <fullName evidence="1">Uncharacterized protein</fullName>
    </submittedName>
</protein>
<evidence type="ECO:0000313" key="1">
    <source>
        <dbReference type="EMBL" id="MPN02054.1"/>
    </source>
</evidence>
<dbReference type="Gene3D" id="3.40.190.10">
    <property type="entry name" value="Periplasmic binding protein-like II"/>
    <property type="match status" value="2"/>
</dbReference>
<gene>
    <name evidence="1" type="ORF">SDC9_149267</name>
</gene>
<dbReference type="EMBL" id="VSSQ01048019">
    <property type="protein sequence ID" value="MPN02054.1"/>
    <property type="molecule type" value="Genomic_DNA"/>
</dbReference>